<dbReference type="GO" id="GO:0016020">
    <property type="term" value="C:membrane"/>
    <property type="evidence" value="ECO:0007669"/>
    <property type="project" value="UniProtKB-SubCell"/>
</dbReference>
<evidence type="ECO:0000256" key="2">
    <source>
        <dbReference type="ARBA" id="ARBA00022692"/>
    </source>
</evidence>
<feature type="transmembrane region" description="Helical" evidence="5">
    <location>
        <begin position="368"/>
        <end position="388"/>
    </location>
</feature>
<feature type="transmembrane region" description="Helical" evidence="5">
    <location>
        <begin position="294"/>
        <end position="315"/>
    </location>
</feature>
<evidence type="ECO:0000256" key="3">
    <source>
        <dbReference type="ARBA" id="ARBA00022989"/>
    </source>
</evidence>
<dbReference type="InterPro" id="IPR007016">
    <property type="entry name" value="O-antigen_ligase-rel_domated"/>
</dbReference>
<dbReference type="Pfam" id="PF04932">
    <property type="entry name" value="Wzy_C"/>
    <property type="match status" value="1"/>
</dbReference>
<feature type="transmembrane region" description="Helical" evidence="5">
    <location>
        <begin position="44"/>
        <end position="62"/>
    </location>
</feature>
<evidence type="ECO:0000256" key="5">
    <source>
        <dbReference type="SAM" id="Phobius"/>
    </source>
</evidence>
<evidence type="ECO:0000256" key="1">
    <source>
        <dbReference type="ARBA" id="ARBA00004141"/>
    </source>
</evidence>
<dbReference type="PANTHER" id="PTHR37422:SF13">
    <property type="entry name" value="LIPOPOLYSACCHARIDE BIOSYNTHESIS PROTEIN PA4999-RELATED"/>
    <property type="match status" value="1"/>
</dbReference>
<proteinExistence type="predicted"/>
<feature type="transmembrane region" description="Helical" evidence="5">
    <location>
        <begin position="255"/>
        <end position="274"/>
    </location>
</feature>
<keyword evidence="4 5" id="KW-0472">Membrane</keyword>
<feature type="transmembrane region" description="Helical" evidence="5">
    <location>
        <begin position="69"/>
        <end position="86"/>
    </location>
</feature>
<evidence type="ECO:0000313" key="8">
    <source>
        <dbReference type="Proteomes" id="UP000034050"/>
    </source>
</evidence>
<accession>A0A0G1CMQ3</accession>
<dbReference type="InterPro" id="IPR051533">
    <property type="entry name" value="WaaL-like"/>
</dbReference>
<comment type="subcellular location">
    <subcellularLocation>
        <location evidence="1">Membrane</location>
        <topology evidence="1">Multi-pass membrane protein</topology>
    </subcellularLocation>
</comment>
<feature type="transmembrane region" description="Helical" evidence="5">
    <location>
        <begin position="213"/>
        <end position="235"/>
    </location>
</feature>
<dbReference type="STRING" id="1618446.UV61_C0007G0025"/>
<evidence type="ECO:0000256" key="4">
    <source>
        <dbReference type="ARBA" id="ARBA00023136"/>
    </source>
</evidence>
<feature type="transmembrane region" description="Helical" evidence="5">
    <location>
        <begin position="122"/>
        <end position="141"/>
    </location>
</feature>
<keyword evidence="3 5" id="KW-1133">Transmembrane helix</keyword>
<reference evidence="7 8" key="1">
    <citation type="journal article" date="2015" name="Nature">
        <title>rRNA introns, odd ribosomes, and small enigmatic genomes across a large radiation of phyla.</title>
        <authorList>
            <person name="Brown C.T."/>
            <person name="Hug L.A."/>
            <person name="Thomas B.C."/>
            <person name="Sharon I."/>
            <person name="Castelle C.J."/>
            <person name="Singh A."/>
            <person name="Wilkins M.J."/>
            <person name="Williams K.H."/>
            <person name="Banfield J.F."/>
        </authorList>
    </citation>
    <scope>NUCLEOTIDE SEQUENCE [LARGE SCALE GENOMIC DNA]</scope>
</reference>
<feature type="transmembrane region" description="Helical" evidence="5">
    <location>
        <begin position="181"/>
        <end position="201"/>
    </location>
</feature>
<dbReference type="EMBL" id="LCFD01000007">
    <property type="protein sequence ID" value="KKS86767.1"/>
    <property type="molecule type" value="Genomic_DNA"/>
</dbReference>
<feature type="domain" description="O-antigen ligase-related" evidence="6">
    <location>
        <begin position="223"/>
        <end position="352"/>
    </location>
</feature>
<comment type="caution">
    <text evidence="7">The sequence shown here is derived from an EMBL/GenBank/DDBJ whole genome shotgun (WGS) entry which is preliminary data.</text>
</comment>
<dbReference type="PANTHER" id="PTHR37422">
    <property type="entry name" value="TEICHURONIC ACID BIOSYNTHESIS PROTEIN TUAE"/>
    <property type="match status" value="1"/>
</dbReference>
<protein>
    <submittedName>
        <fullName evidence="7">O-antigen polymerase</fullName>
    </submittedName>
</protein>
<sequence length="406" mass="45348">MTRFKNSLFFLLLVLLPTQLGKHIWLDTSLVLGRRIDYLSPTLYLTDAILLSAATVYFLAFNLGARQRFCILSLGFWVIGIGLWILPHPSLISFYVWFRFWIIGVIAWLVKERQPKMREVLIPLGLGVVGSAILAAGQFLLQRAVGGPAYFLGERSFLATSPGIAQVIINGRLYLRPYATFSHPNVLGGFLATVLPIFLFTKIKKQRFFKMDFLILTSVAYSIWLGIFISFSRIAWLAALGSSGFFLFAKAKRRFWWGVLAVVILLVVMEEMTLGRFGNLFSVDIESISERQQLFQASLIMIGSSPLLGSGLGSFISNLPQVLIGSRLLQPVHSIYLLILSETGIVGFALFLFLIGKTIMTAISKHRSAALAALITILFLGLFDHYFYTLPQTQLLFGVVLGLIYA</sequence>
<feature type="transmembrane region" description="Helical" evidence="5">
    <location>
        <begin position="92"/>
        <end position="110"/>
    </location>
</feature>
<evidence type="ECO:0000313" key="7">
    <source>
        <dbReference type="EMBL" id="KKS86767.1"/>
    </source>
</evidence>
<gene>
    <name evidence="7" type="ORF">UV61_C0007G0025</name>
</gene>
<evidence type="ECO:0000259" key="6">
    <source>
        <dbReference type="Pfam" id="PF04932"/>
    </source>
</evidence>
<name>A0A0G1CMQ3_9BACT</name>
<dbReference type="Proteomes" id="UP000034050">
    <property type="component" value="Unassembled WGS sequence"/>
</dbReference>
<dbReference type="AlphaFoldDB" id="A0A0G1CMQ3"/>
<feature type="transmembrane region" description="Helical" evidence="5">
    <location>
        <begin position="335"/>
        <end position="356"/>
    </location>
</feature>
<keyword evidence="2 5" id="KW-0812">Transmembrane</keyword>
<organism evidence="7 8">
    <name type="scientific">Candidatus Gottesmanbacteria bacterium GW2011_GWB1_43_11</name>
    <dbReference type="NCBI Taxonomy" id="1618446"/>
    <lineage>
        <taxon>Bacteria</taxon>
        <taxon>Candidatus Gottesmaniibacteriota</taxon>
    </lineage>
</organism>